<reference evidence="4 5" key="1">
    <citation type="submission" date="2016-11" db="EMBL/GenBank/DDBJ databases">
        <title>Whole genomes of Flavobacteriaceae.</title>
        <authorList>
            <person name="Stine C."/>
            <person name="Li C."/>
            <person name="Tadesse D."/>
        </authorList>
    </citation>
    <scope>NUCLEOTIDE SEQUENCE [LARGE SCALE GENOMIC DNA]</scope>
    <source>
        <strain evidence="4 5">DSM 24704</strain>
    </source>
</reference>
<dbReference type="AlphaFoldDB" id="A0A227P9D9"/>
<proteinExistence type="predicted"/>
<dbReference type="Proteomes" id="UP000214684">
    <property type="component" value="Unassembled WGS sequence"/>
</dbReference>
<comment type="caution">
    <text evidence="4">The sequence shown here is derived from an EMBL/GenBank/DDBJ whole genome shotgun (WGS) entry which is preliminary data.</text>
</comment>
<dbReference type="OrthoDB" id="1524955at2"/>
<name>A0A227P9D9_9FLAO</name>
<dbReference type="InterPro" id="IPR018900">
    <property type="entry name" value="Curli_CsgE"/>
</dbReference>
<dbReference type="EMBL" id="MUGS01000020">
    <property type="protein sequence ID" value="OXG05858.1"/>
    <property type="molecule type" value="Genomic_DNA"/>
</dbReference>
<evidence type="ECO:0000256" key="3">
    <source>
        <dbReference type="ARBA" id="ARBA00022729"/>
    </source>
</evidence>
<evidence type="ECO:0000313" key="5">
    <source>
        <dbReference type="Proteomes" id="UP000214684"/>
    </source>
</evidence>
<protein>
    <recommendedName>
        <fullName evidence="2">Curli production assembly/transport component CsgE</fullName>
    </recommendedName>
</protein>
<sequence>MLGIVSNDTKTKLGNDFYDIFYAQYSKLKINTNKIVTVQEELTFGRTTKITILIDGEIIQEFISRPDEDFLKYMADDAASKAFKYFKDIEKQNKIITQY</sequence>
<evidence type="ECO:0000256" key="1">
    <source>
        <dbReference type="ARBA" id="ARBA00003989"/>
    </source>
</evidence>
<accession>A0A227P9D9</accession>
<dbReference type="Pfam" id="PF10627">
    <property type="entry name" value="CsgE"/>
    <property type="match status" value="1"/>
</dbReference>
<gene>
    <name evidence="4" type="ORF">B0A64_12200</name>
</gene>
<organism evidence="4 5">
    <name type="scientific">Flavobacterium araucananum</name>
    <dbReference type="NCBI Taxonomy" id="946678"/>
    <lineage>
        <taxon>Bacteria</taxon>
        <taxon>Pseudomonadati</taxon>
        <taxon>Bacteroidota</taxon>
        <taxon>Flavobacteriia</taxon>
        <taxon>Flavobacteriales</taxon>
        <taxon>Flavobacteriaceae</taxon>
        <taxon>Flavobacterium</taxon>
    </lineage>
</organism>
<evidence type="ECO:0000313" key="4">
    <source>
        <dbReference type="EMBL" id="OXG05858.1"/>
    </source>
</evidence>
<keyword evidence="5" id="KW-1185">Reference proteome</keyword>
<keyword evidence="3" id="KW-0732">Signal</keyword>
<comment type="function">
    <text evidence="1">May be involved in the biogenesis of curli organelles.</text>
</comment>
<evidence type="ECO:0000256" key="2">
    <source>
        <dbReference type="ARBA" id="ARBA00014024"/>
    </source>
</evidence>